<organism evidence="3 4">
    <name type="scientific">Streptomyces dysideae</name>
    <dbReference type="NCBI Taxonomy" id="909626"/>
    <lineage>
        <taxon>Bacteria</taxon>
        <taxon>Bacillati</taxon>
        <taxon>Actinomycetota</taxon>
        <taxon>Actinomycetes</taxon>
        <taxon>Kitasatosporales</taxon>
        <taxon>Streptomycetaceae</taxon>
        <taxon>Streptomyces</taxon>
    </lineage>
</organism>
<dbReference type="InterPro" id="IPR003594">
    <property type="entry name" value="HATPase_dom"/>
</dbReference>
<dbReference type="PANTHER" id="PTHR35526">
    <property type="entry name" value="ANTI-SIGMA-F FACTOR RSBW-RELATED"/>
    <property type="match status" value="1"/>
</dbReference>
<protein>
    <submittedName>
        <fullName evidence="3">Serine/threonine protein kinase</fullName>
    </submittedName>
</protein>
<dbReference type="CDD" id="cd16936">
    <property type="entry name" value="HATPase_RsbW-like"/>
    <property type="match status" value="1"/>
</dbReference>
<evidence type="ECO:0000313" key="4">
    <source>
        <dbReference type="Proteomes" id="UP000053260"/>
    </source>
</evidence>
<keyword evidence="3" id="KW-0808">Transferase</keyword>
<evidence type="ECO:0000313" key="3">
    <source>
        <dbReference type="EMBL" id="KUO18440.1"/>
    </source>
</evidence>
<keyword evidence="3" id="KW-0418">Kinase</keyword>
<evidence type="ECO:0000259" key="2">
    <source>
        <dbReference type="Pfam" id="PF13581"/>
    </source>
</evidence>
<name>A0A124IEJ0_9ACTN</name>
<dbReference type="SUPFAM" id="SSF55874">
    <property type="entry name" value="ATPase domain of HSP90 chaperone/DNA topoisomerase II/histidine kinase"/>
    <property type="match status" value="1"/>
</dbReference>
<reference evidence="3 4" key="1">
    <citation type="submission" date="2015-10" db="EMBL/GenBank/DDBJ databases">
        <title>Draft genome sequence of Streptomyces sp. RV15, isolated from a marine sponge.</title>
        <authorList>
            <person name="Ruckert C."/>
            <person name="Abdelmohsen U.R."/>
            <person name="Winkler A."/>
            <person name="Hentschel U."/>
            <person name="Kalinowski J."/>
            <person name="Kampfer P."/>
            <person name="Glaeser S."/>
        </authorList>
    </citation>
    <scope>NUCLEOTIDE SEQUENCE [LARGE SCALE GENOMIC DNA]</scope>
    <source>
        <strain evidence="3 4">RV15</strain>
    </source>
</reference>
<dbReference type="EMBL" id="LMXB01000065">
    <property type="protein sequence ID" value="KUO18440.1"/>
    <property type="molecule type" value="Genomic_DNA"/>
</dbReference>
<sequence>MNVPRQPNQLFTTSIRLAAVSSAVPCSRMFVRDILDRWKLGDYIEVAELVVSELVTNAVKMTGITDPEPKTWDIRAEHVIGVQLRTTNGSLFVEVWDRIVDAPVAKNPDNNTEGGRGLMLICAMAKQWDVYRPQSGGKVVWAELELGKPAEPPPLSSPPLTVHVPGMTTAPRGATEKTAHLGLIERMLDDSRSEDAPPEA</sequence>
<dbReference type="InterPro" id="IPR050267">
    <property type="entry name" value="Anti-sigma-factor_SerPK"/>
</dbReference>
<dbReference type="Proteomes" id="UP000053260">
    <property type="component" value="Unassembled WGS sequence"/>
</dbReference>
<feature type="domain" description="Histidine kinase/HSP90-like ATPase" evidence="2">
    <location>
        <begin position="26"/>
        <end position="142"/>
    </location>
</feature>
<accession>A0A124IEJ0</accession>
<comment type="caution">
    <text evidence="3">The sequence shown here is derived from an EMBL/GenBank/DDBJ whole genome shotgun (WGS) entry which is preliminary data.</text>
</comment>
<proteinExistence type="predicted"/>
<keyword evidence="4" id="KW-1185">Reference proteome</keyword>
<dbReference type="Pfam" id="PF13581">
    <property type="entry name" value="HATPase_c_2"/>
    <property type="match status" value="1"/>
</dbReference>
<gene>
    <name evidence="3" type="ORF">AQJ91_25530</name>
</gene>
<dbReference type="InterPro" id="IPR036890">
    <property type="entry name" value="HATPase_C_sf"/>
</dbReference>
<keyword evidence="1 3" id="KW-0723">Serine/threonine-protein kinase</keyword>
<dbReference type="STRING" id="909626.AQJ91_25530"/>
<evidence type="ECO:0000256" key="1">
    <source>
        <dbReference type="ARBA" id="ARBA00022527"/>
    </source>
</evidence>
<dbReference type="PANTHER" id="PTHR35526:SF3">
    <property type="entry name" value="ANTI-SIGMA-F FACTOR RSBW"/>
    <property type="match status" value="1"/>
</dbReference>
<dbReference type="AlphaFoldDB" id="A0A124IEJ0"/>
<dbReference type="Gene3D" id="3.30.565.10">
    <property type="entry name" value="Histidine kinase-like ATPase, C-terminal domain"/>
    <property type="match status" value="1"/>
</dbReference>
<dbReference type="GO" id="GO:0004674">
    <property type="term" value="F:protein serine/threonine kinase activity"/>
    <property type="evidence" value="ECO:0007669"/>
    <property type="project" value="UniProtKB-KW"/>
</dbReference>